<dbReference type="RefSeq" id="WP_125428718.1">
    <property type="nucleotide sequence ID" value="NZ_RWIS01000004.1"/>
</dbReference>
<dbReference type="AlphaFoldDB" id="A0A3R9M7X8"/>
<protein>
    <submittedName>
        <fullName evidence="1">Uncharacterized protein</fullName>
    </submittedName>
</protein>
<sequence>MGHQVRVRKIPRAEAAKQLNGNRFVAQDLNPGLAKNASAQYTSAALLPDVLRAYPMDFQIQPAKQHISNNLWPSTKTPLVFTRGVFVDGQRFQKEVGKKLIPPGNA</sequence>
<proteinExistence type="predicted"/>
<organism evidence="1 2">
    <name type="scientific">Hymenobacter metallilatus</name>
    <dbReference type="NCBI Taxonomy" id="2493666"/>
    <lineage>
        <taxon>Bacteria</taxon>
        <taxon>Pseudomonadati</taxon>
        <taxon>Bacteroidota</taxon>
        <taxon>Cytophagia</taxon>
        <taxon>Cytophagales</taxon>
        <taxon>Hymenobacteraceae</taxon>
        <taxon>Hymenobacter</taxon>
    </lineage>
</organism>
<evidence type="ECO:0000313" key="2">
    <source>
        <dbReference type="Proteomes" id="UP000280066"/>
    </source>
</evidence>
<gene>
    <name evidence="1" type="ORF">EI290_08635</name>
</gene>
<name>A0A3R9M7X8_9BACT</name>
<comment type="caution">
    <text evidence="1">The sequence shown here is derived from an EMBL/GenBank/DDBJ whole genome shotgun (WGS) entry which is preliminary data.</text>
</comment>
<evidence type="ECO:0000313" key="1">
    <source>
        <dbReference type="EMBL" id="RSK34674.1"/>
    </source>
</evidence>
<accession>A0A3R9M7X8</accession>
<keyword evidence="2" id="KW-1185">Reference proteome</keyword>
<dbReference type="Proteomes" id="UP000280066">
    <property type="component" value="Unassembled WGS sequence"/>
</dbReference>
<dbReference type="EMBL" id="RWIS01000004">
    <property type="protein sequence ID" value="RSK34674.1"/>
    <property type="molecule type" value="Genomic_DNA"/>
</dbReference>
<reference evidence="1 2" key="1">
    <citation type="submission" date="2018-12" db="EMBL/GenBank/DDBJ databases">
        <authorList>
            <person name="Feng G."/>
            <person name="Zhu H."/>
        </authorList>
    </citation>
    <scope>NUCLEOTIDE SEQUENCE [LARGE SCALE GENOMIC DNA]</scope>
    <source>
        <strain evidence="1 2">9PBR-2</strain>
    </source>
</reference>